<feature type="region of interest" description="Disordered" evidence="1">
    <location>
        <begin position="27"/>
        <end position="47"/>
    </location>
</feature>
<evidence type="ECO:0008006" key="5">
    <source>
        <dbReference type="Google" id="ProtNLM"/>
    </source>
</evidence>
<organism evidence="3 4">
    <name type="scientific">Kingella bonacorsii</name>
    <dbReference type="NCBI Taxonomy" id="2796361"/>
    <lineage>
        <taxon>Bacteria</taxon>
        <taxon>Pseudomonadati</taxon>
        <taxon>Pseudomonadota</taxon>
        <taxon>Betaproteobacteria</taxon>
        <taxon>Neisseriales</taxon>
        <taxon>Neisseriaceae</taxon>
        <taxon>Kingella</taxon>
    </lineage>
</organism>
<name>A0ABS1BT69_9NEIS</name>
<feature type="chain" id="PRO_5047014390" description="Lipoprotein" evidence="2">
    <location>
        <begin position="23"/>
        <end position="214"/>
    </location>
</feature>
<dbReference type="RefSeq" id="WP_200522262.1">
    <property type="nucleotide sequence ID" value="NZ_JAEHNZ010000002.1"/>
</dbReference>
<evidence type="ECO:0000313" key="3">
    <source>
        <dbReference type="EMBL" id="MBK0396085.1"/>
    </source>
</evidence>
<feature type="signal peptide" evidence="2">
    <location>
        <begin position="1"/>
        <end position="22"/>
    </location>
</feature>
<reference evidence="3 4" key="1">
    <citation type="journal article" date="2021" name="Pathogens">
        <title>Isolation and Characterization of Kingella bonacorsii sp. nov., A Novel Kingella Species Detected in a Stable Periodontitis Subject.</title>
        <authorList>
            <person name="Antezack A."/>
            <person name="Boxberger M."/>
            <person name="Rolland C."/>
            <person name="Monnet-Corti V."/>
            <person name="La Scola B."/>
        </authorList>
    </citation>
    <scope>NUCLEOTIDE SEQUENCE [LARGE SCALE GENOMIC DNA]</scope>
    <source>
        <strain evidence="3 4">Marseille-Q4569</strain>
    </source>
</reference>
<sequence>MSSKIISLKKQALLIAAAIGLAACGDQQPANPAASTPAAVSTPAAPASASEASAASAAGASEAAGTTLSSKDNKVQFVIPQNISGAFEDKLADGNLLPEGVPAEQVTLLQHNDDADLTLSVVQTGKTDKAADKLFADLKKEIESDQSVKDAQVDAATADSVAYRYTQANENTTTRESCIAHLSADKELAVVCATSGQMSANELKDLLASSVKFN</sequence>
<evidence type="ECO:0000256" key="2">
    <source>
        <dbReference type="SAM" id="SignalP"/>
    </source>
</evidence>
<dbReference type="EMBL" id="JAEHNZ010000002">
    <property type="protein sequence ID" value="MBK0396085.1"/>
    <property type="molecule type" value="Genomic_DNA"/>
</dbReference>
<keyword evidence="4" id="KW-1185">Reference proteome</keyword>
<accession>A0ABS1BT69</accession>
<protein>
    <recommendedName>
        <fullName evidence="5">Lipoprotein</fullName>
    </recommendedName>
</protein>
<comment type="caution">
    <text evidence="3">The sequence shown here is derived from an EMBL/GenBank/DDBJ whole genome shotgun (WGS) entry which is preliminary data.</text>
</comment>
<dbReference type="Proteomes" id="UP000614058">
    <property type="component" value="Unassembled WGS sequence"/>
</dbReference>
<evidence type="ECO:0000313" key="4">
    <source>
        <dbReference type="Proteomes" id="UP000614058"/>
    </source>
</evidence>
<keyword evidence="2" id="KW-0732">Signal</keyword>
<gene>
    <name evidence="3" type="ORF">JDW22_05710</name>
</gene>
<evidence type="ECO:0000256" key="1">
    <source>
        <dbReference type="SAM" id="MobiDB-lite"/>
    </source>
</evidence>
<dbReference type="PROSITE" id="PS51257">
    <property type="entry name" value="PROKAR_LIPOPROTEIN"/>
    <property type="match status" value="1"/>
</dbReference>
<proteinExistence type="predicted"/>